<reference evidence="2 3" key="1">
    <citation type="submission" date="2019-11" db="EMBL/GenBank/DDBJ databases">
        <title>Acidiferrimicrobium australis gen. nov., sp. nov., an acidophilic and obligately heterotrophic, member of the Actinobacteria that catalyses dissimilatory oxido- reduction of iron isolated from metal-rich acidic water in Chile.</title>
        <authorList>
            <person name="Gonzalez D."/>
            <person name="Huber K."/>
            <person name="Hedrich S."/>
            <person name="Rojas-Villalobos C."/>
            <person name="Quatrini R."/>
            <person name="Dinamarca M.A."/>
            <person name="Schwarz A."/>
            <person name="Canales C."/>
            <person name="Nancucheo I."/>
        </authorList>
    </citation>
    <scope>NUCLEOTIDE SEQUENCE [LARGE SCALE GENOMIC DNA]</scope>
    <source>
        <strain evidence="2 3">USS-CCA1</strain>
    </source>
</reference>
<protein>
    <recommendedName>
        <fullName evidence="4">Ferredoxin</fullName>
    </recommendedName>
</protein>
<feature type="compositionally biased region" description="Basic residues" evidence="1">
    <location>
        <begin position="74"/>
        <end position="84"/>
    </location>
</feature>
<sequence>MGIRPDCRHYLARTSACGEVSERCRLGAAEELPFACPEHCLFYEQRASMGAGWAQAPATPMSNTADGLANLPPPRRRRGKGKRH</sequence>
<evidence type="ECO:0000313" key="2">
    <source>
        <dbReference type="EMBL" id="MST34770.1"/>
    </source>
</evidence>
<evidence type="ECO:0000256" key="1">
    <source>
        <dbReference type="SAM" id="MobiDB-lite"/>
    </source>
</evidence>
<organism evidence="2 3">
    <name type="scientific">Acidiferrimicrobium australe</name>
    <dbReference type="NCBI Taxonomy" id="2664430"/>
    <lineage>
        <taxon>Bacteria</taxon>
        <taxon>Bacillati</taxon>
        <taxon>Actinomycetota</taxon>
        <taxon>Acidimicrobiia</taxon>
        <taxon>Acidimicrobiales</taxon>
        <taxon>Acidimicrobiaceae</taxon>
        <taxon>Acidiferrimicrobium</taxon>
    </lineage>
</organism>
<gene>
    <name evidence="2" type="ORF">GHK86_18840</name>
</gene>
<accession>A0ABW9QY43</accession>
<dbReference type="EMBL" id="WJHE01001206">
    <property type="protein sequence ID" value="MST34770.1"/>
    <property type="molecule type" value="Genomic_DNA"/>
</dbReference>
<dbReference type="Proteomes" id="UP000437736">
    <property type="component" value="Unassembled WGS sequence"/>
</dbReference>
<name>A0ABW9QY43_9ACTN</name>
<feature type="region of interest" description="Disordered" evidence="1">
    <location>
        <begin position="54"/>
        <end position="84"/>
    </location>
</feature>
<proteinExistence type="predicted"/>
<evidence type="ECO:0008006" key="4">
    <source>
        <dbReference type="Google" id="ProtNLM"/>
    </source>
</evidence>
<keyword evidence="3" id="KW-1185">Reference proteome</keyword>
<comment type="caution">
    <text evidence="2">The sequence shown here is derived from an EMBL/GenBank/DDBJ whole genome shotgun (WGS) entry which is preliminary data.</text>
</comment>
<evidence type="ECO:0000313" key="3">
    <source>
        <dbReference type="Proteomes" id="UP000437736"/>
    </source>
</evidence>